<proteinExistence type="predicted"/>
<accession>A0AAD9NU23</accession>
<dbReference type="InterPro" id="IPR013783">
    <property type="entry name" value="Ig-like_fold"/>
</dbReference>
<dbReference type="FunFam" id="2.60.40.10:FF:000101">
    <property type="entry name" value="Neogenin isoform 1"/>
    <property type="match status" value="1"/>
</dbReference>
<dbReference type="InterPro" id="IPR050964">
    <property type="entry name" value="Striated_Muscle_Regulatory"/>
</dbReference>
<dbReference type="GO" id="GO:0016020">
    <property type="term" value="C:membrane"/>
    <property type="evidence" value="ECO:0007669"/>
    <property type="project" value="UniProtKB-SubCell"/>
</dbReference>
<dbReference type="FunFam" id="2.60.40.10:FF:000133">
    <property type="entry name" value="Neogenin isoform 1"/>
    <property type="match status" value="1"/>
</dbReference>
<evidence type="ECO:0000256" key="5">
    <source>
        <dbReference type="ARBA" id="ARBA00023136"/>
    </source>
</evidence>
<feature type="domain" description="Fibronectin type-III" evidence="10">
    <location>
        <begin position="372"/>
        <end position="465"/>
    </location>
</feature>
<name>A0AAD9NU23_RIDPI</name>
<feature type="region of interest" description="Disordered" evidence="7">
    <location>
        <begin position="667"/>
        <end position="702"/>
    </location>
</feature>
<feature type="region of interest" description="Disordered" evidence="7">
    <location>
        <begin position="896"/>
        <end position="1022"/>
    </location>
</feature>
<dbReference type="InterPro" id="IPR007110">
    <property type="entry name" value="Ig-like_dom"/>
</dbReference>
<evidence type="ECO:0000259" key="10">
    <source>
        <dbReference type="PROSITE" id="PS50853"/>
    </source>
</evidence>
<feature type="compositionally biased region" description="Polar residues" evidence="7">
    <location>
        <begin position="1007"/>
        <end position="1019"/>
    </location>
</feature>
<feature type="compositionally biased region" description="Low complexity" evidence="7">
    <location>
        <begin position="902"/>
        <end position="914"/>
    </location>
</feature>
<feature type="domain" description="Fibronectin type-III" evidence="10">
    <location>
        <begin position="174"/>
        <end position="266"/>
    </location>
</feature>
<feature type="domain" description="Fibronectin type-III" evidence="10">
    <location>
        <begin position="475"/>
        <end position="569"/>
    </location>
</feature>
<evidence type="ECO:0008006" key="13">
    <source>
        <dbReference type="Google" id="ProtNLM"/>
    </source>
</evidence>
<evidence type="ECO:0000256" key="7">
    <source>
        <dbReference type="SAM" id="MobiDB-lite"/>
    </source>
</evidence>
<feature type="transmembrane region" description="Helical" evidence="8">
    <location>
        <begin position="727"/>
        <end position="752"/>
    </location>
</feature>
<feature type="domain" description="Ig-like" evidence="9">
    <location>
        <begin position="1"/>
        <end position="62"/>
    </location>
</feature>
<dbReference type="PANTHER" id="PTHR13817:SF173">
    <property type="entry name" value="FRAZZLED"/>
    <property type="match status" value="1"/>
</dbReference>
<dbReference type="Pfam" id="PF07679">
    <property type="entry name" value="I-set"/>
    <property type="match status" value="1"/>
</dbReference>
<dbReference type="PROSITE" id="PS50853">
    <property type="entry name" value="FN3"/>
    <property type="match status" value="6"/>
</dbReference>
<evidence type="ECO:0000256" key="3">
    <source>
        <dbReference type="ARBA" id="ARBA00022737"/>
    </source>
</evidence>
<dbReference type="InterPro" id="IPR036116">
    <property type="entry name" value="FN3_sf"/>
</dbReference>
<dbReference type="PROSITE" id="PS50835">
    <property type="entry name" value="IG_LIKE"/>
    <property type="match status" value="1"/>
</dbReference>
<keyword evidence="12" id="KW-1185">Reference proteome</keyword>
<evidence type="ECO:0000313" key="11">
    <source>
        <dbReference type="EMBL" id="KAK2180683.1"/>
    </source>
</evidence>
<feature type="domain" description="Fibronectin type-III" evidence="10">
    <location>
        <begin position="271"/>
        <end position="365"/>
    </location>
</feature>
<dbReference type="EMBL" id="JAODUO010000432">
    <property type="protein sequence ID" value="KAK2180683.1"/>
    <property type="molecule type" value="Genomic_DNA"/>
</dbReference>
<keyword evidence="4 8" id="KW-1133">Transmembrane helix</keyword>
<comment type="caution">
    <text evidence="11">The sequence shown here is derived from an EMBL/GenBank/DDBJ whole genome shotgun (WGS) entry which is preliminary data.</text>
</comment>
<feature type="domain" description="Fibronectin type-III" evidence="10">
    <location>
        <begin position="574"/>
        <end position="671"/>
    </location>
</feature>
<dbReference type="Pfam" id="PF06583">
    <property type="entry name" value="Neogenin_C"/>
    <property type="match status" value="1"/>
</dbReference>
<organism evidence="11 12">
    <name type="scientific">Ridgeia piscesae</name>
    <name type="common">Tubeworm</name>
    <dbReference type="NCBI Taxonomy" id="27915"/>
    <lineage>
        <taxon>Eukaryota</taxon>
        <taxon>Metazoa</taxon>
        <taxon>Spiralia</taxon>
        <taxon>Lophotrochozoa</taxon>
        <taxon>Annelida</taxon>
        <taxon>Polychaeta</taxon>
        <taxon>Sedentaria</taxon>
        <taxon>Canalipalpata</taxon>
        <taxon>Sabellida</taxon>
        <taxon>Siboglinidae</taxon>
        <taxon>Ridgeia</taxon>
    </lineage>
</organism>
<evidence type="ECO:0000256" key="1">
    <source>
        <dbReference type="ARBA" id="ARBA00004479"/>
    </source>
</evidence>
<gene>
    <name evidence="11" type="ORF">NP493_432g04046</name>
</gene>
<dbReference type="PRINTS" id="PR00014">
    <property type="entry name" value="FNTYPEIII"/>
</dbReference>
<evidence type="ECO:0000256" key="4">
    <source>
        <dbReference type="ARBA" id="ARBA00022989"/>
    </source>
</evidence>
<keyword evidence="2 8" id="KW-0812">Transmembrane</keyword>
<evidence type="ECO:0000256" key="6">
    <source>
        <dbReference type="ARBA" id="ARBA00023180"/>
    </source>
</evidence>
<dbReference type="SMART" id="SM00060">
    <property type="entry name" value="FN3"/>
    <property type="match status" value="6"/>
</dbReference>
<sequence length="1077" mass="118960">MPEPTVRWIKNGDVLIPSEYFQIVDGHNLKILGLLNTDDGMYQCFAENTVGNTQSSAQLIITHPGYVMSTSPDPPTPPTRLIAAIVSKRFVTLSWQPPSHTGSSDVTGYSVFWRENGSNRERELNTTTLEANIQHLKPATRYRFKVIAHNAAGAGRRGAQITVETQSEVHVPGPPLNLRVEVLSPTAMKITWDPPAKTTGYITKYKLVYFEEGTEGPGEHDVEVNGHSHVLTALKIFKQYSFRVVAYNSNGPGESAEEVTARSYSDVPSKPPQNVSLETDSSNSIIVNWEPPPVESQNGIITGYKIRYKRKGARKGDTVTTDGNRRSYALTELERDTEYQFRIQALNVNGSSPATQWQYAETFMHDLDESTVPGQPTSLRVRPLTNSIVVSWTPPREQDIMIRGYVLSYGIGSPYVYKQVLDAKQRYHTIRNLRASSEYVISLRAFNSIGEGLAIYETVTTRQESNPEPLTPMIPPVGLQAVVLSSSTILLTWSDTSLGSNQRITDHRYYTVRYNAKSARRFRSVNATDLNEHINELKPNTEYEFSVKVIKGRRQSTWSLSVFNKTFEDVPTTAPRDLTAVAVEGRPAWISLSWQPPRHANGQITGYLVFYTTDATQLDREWVVDGIPGDKLSKIIKDLTPETTYYFKLQARNSKGYGPMSPTVIFATPKSDGTGGGKIETPDDYGRPIGRQGGKKGSRGHYDYSVITSRNKDRDNKSRQGNGIPPLILWVSIGCVAIITLLAVLVVIVILCKRRMQDSERRKRSNAYLPAKGKMKPVPTNDRKPPPDLWMELKNMDKGGQDGAVTTTGRNSQDMKTGDDGSGNPPNYDAYDEDRYRRTPVRPKPIMIPVDQPPPPREPIAMAVPNGQVSAGEDMQGRPVYPRTQYSMQYASTPRVHAGDVSQPNSGPQSPNSPTYQNQPQGPIPYDQSAHTGTLPSAAVVSAAQPPPGGVDGTQSLPRHPQHPLKSFSVPGPPPSQNSTPNTPSPPKHIVKPTPQITAYKKPAPPTGSNSTPCTTPANCRTPVPVVTPVAPDVTMKSNRDDSMHKSYSTEELTAEMANLEGLMKDLTAITQQEFEC</sequence>
<dbReference type="InterPro" id="IPR010560">
    <property type="entry name" value="Neogenin_C"/>
</dbReference>
<feature type="region of interest" description="Disordered" evidence="7">
    <location>
        <begin position="251"/>
        <end position="278"/>
    </location>
</feature>
<dbReference type="Pfam" id="PF00041">
    <property type="entry name" value="fn3"/>
    <property type="match status" value="6"/>
</dbReference>
<dbReference type="FunFam" id="2.60.40.10:FF:000106">
    <property type="entry name" value="Neogenin isoform 1"/>
    <property type="match status" value="1"/>
</dbReference>
<dbReference type="PANTHER" id="PTHR13817">
    <property type="entry name" value="TITIN"/>
    <property type="match status" value="1"/>
</dbReference>
<evidence type="ECO:0000313" key="12">
    <source>
        <dbReference type="Proteomes" id="UP001209878"/>
    </source>
</evidence>
<dbReference type="Proteomes" id="UP001209878">
    <property type="component" value="Unassembled WGS sequence"/>
</dbReference>
<feature type="region of interest" description="Disordered" evidence="7">
    <location>
        <begin position="759"/>
        <end position="879"/>
    </location>
</feature>
<dbReference type="CDD" id="cd00063">
    <property type="entry name" value="FN3"/>
    <property type="match status" value="6"/>
</dbReference>
<keyword evidence="6" id="KW-0325">Glycoprotein</keyword>
<keyword evidence="3" id="KW-0677">Repeat</keyword>
<dbReference type="FunFam" id="2.60.40.10:FF:000551">
    <property type="entry name" value="Protogenin A"/>
    <property type="match status" value="1"/>
</dbReference>
<dbReference type="AlphaFoldDB" id="A0AAD9NU23"/>
<dbReference type="InterPro" id="IPR013098">
    <property type="entry name" value="Ig_I-set"/>
</dbReference>
<evidence type="ECO:0000256" key="8">
    <source>
        <dbReference type="SAM" id="Phobius"/>
    </source>
</evidence>
<comment type="subcellular location">
    <subcellularLocation>
        <location evidence="1">Membrane</location>
        <topology evidence="1">Single-pass type I membrane protein</topology>
    </subcellularLocation>
</comment>
<keyword evidence="5 8" id="KW-0472">Membrane</keyword>
<dbReference type="Gene3D" id="2.60.40.10">
    <property type="entry name" value="Immunoglobulins"/>
    <property type="match status" value="7"/>
</dbReference>
<dbReference type="InterPro" id="IPR003961">
    <property type="entry name" value="FN3_dom"/>
</dbReference>
<feature type="domain" description="Fibronectin type-III" evidence="10">
    <location>
        <begin position="77"/>
        <end position="168"/>
    </location>
</feature>
<feature type="compositionally biased region" description="Polar residues" evidence="7">
    <location>
        <begin position="804"/>
        <end position="815"/>
    </location>
</feature>
<protein>
    <recommendedName>
        <fullName evidence="13">Neogenin</fullName>
    </recommendedName>
</protein>
<evidence type="ECO:0000256" key="2">
    <source>
        <dbReference type="ARBA" id="ARBA00022692"/>
    </source>
</evidence>
<reference evidence="11" key="1">
    <citation type="journal article" date="2023" name="Mol. Biol. Evol.">
        <title>Third-Generation Sequencing Reveals the Adaptive Role of the Epigenome in Three Deep-Sea Polychaetes.</title>
        <authorList>
            <person name="Perez M."/>
            <person name="Aroh O."/>
            <person name="Sun Y."/>
            <person name="Lan Y."/>
            <person name="Juniper S.K."/>
            <person name="Young C.R."/>
            <person name="Angers B."/>
            <person name="Qian P.Y."/>
        </authorList>
    </citation>
    <scope>NUCLEOTIDE SEQUENCE</scope>
    <source>
        <strain evidence="11">R07B-5</strain>
    </source>
</reference>
<evidence type="ECO:0000259" key="9">
    <source>
        <dbReference type="PROSITE" id="PS50835"/>
    </source>
</evidence>
<dbReference type="SUPFAM" id="SSF49265">
    <property type="entry name" value="Fibronectin type III"/>
    <property type="match status" value="4"/>
</dbReference>